<feature type="active site" description="Proton donor" evidence="7">
    <location>
        <position position="125"/>
    </location>
</feature>
<dbReference type="PANTHER" id="PTHR43579:SF1">
    <property type="entry name" value="NEUTRAL METALLOPROTEINASE"/>
    <property type="match status" value="1"/>
</dbReference>
<evidence type="ECO:0000256" key="7">
    <source>
        <dbReference type="PIRSR" id="PIRSR623612-1"/>
    </source>
</evidence>
<organism evidence="12 13">
    <name type="scientific">Klebsiella michiganensis</name>
    <dbReference type="NCBI Taxonomy" id="1134687"/>
    <lineage>
        <taxon>Bacteria</taxon>
        <taxon>Pseudomonadati</taxon>
        <taxon>Pseudomonadota</taxon>
        <taxon>Gammaproteobacteria</taxon>
        <taxon>Enterobacterales</taxon>
        <taxon>Enterobacteriaceae</taxon>
        <taxon>Klebsiella/Raoultella group</taxon>
        <taxon>Klebsiella</taxon>
    </lineage>
</organism>
<evidence type="ECO:0000259" key="10">
    <source>
        <dbReference type="Pfam" id="PF01447"/>
    </source>
</evidence>
<keyword evidence="2 8" id="KW-0645">Protease</keyword>
<dbReference type="Pfam" id="PF20242">
    <property type="entry name" value="Emfourin"/>
    <property type="match status" value="1"/>
</dbReference>
<evidence type="ECO:0000256" key="3">
    <source>
        <dbReference type="ARBA" id="ARBA00022723"/>
    </source>
</evidence>
<dbReference type="Gene3D" id="1.10.390.10">
    <property type="entry name" value="Neutral Protease Domain 2"/>
    <property type="match status" value="1"/>
</dbReference>
<dbReference type="InterPro" id="IPR052759">
    <property type="entry name" value="Metalloprotease_M4"/>
</dbReference>
<dbReference type="EC" id="3.4.24.-" evidence="8"/>
<evidence type="ECO:0000313" key="13">
    <source>
        <dbReference type="Proteomes" id="UP000255050"/>
    </source>
</evidence>
<dbReference type="InterPro" id="IPR001570">
    <property type="entry name" value="Peptidase_M4_C_domain"/>
</dbReference>
<dbReference type="GO" id="GO:0006508">
    <property type="term" value="P:proteolysis"/>
    <property type="evidence" value="ECO:0007669"/>
    <property type="project" value="UniProtKB-KW"/>
</dbReference>
<comment type="subcellular location">
    <subcellularLocation>
        <location evidence="8">Secreted</location>
    </subcellularLocation>
</comment>
<keyword evidence="5 8" id="KW-0862">Zinc</keyword>
<feature type="domain" description="Peptidase M4" evidence="10">
    <location>
        <begin position="1"/>
        <end position="31"/>
    </location>
</feature>
<evidence type="ECO:0000256" key="6">
    <source>
        <dbReference type="ARBA" id="ARBA00023049"/>
    </source>
</evidence>
<dbReference type="InterPro" id="IPR013856">
    <property type="entry name" value="Peptidase_M4_domain"/>
</dbReference>
<dbReference type="Proteomes" id="UP000255050">
    <property type="component" value="Unassembled WGS sequence"/>
</dbReference>
<feature type="compositionally biased region" description="Basic and acidic residues" evidence="9">
    <location>
        <begin position="269"/>
        <end position="283"/>
    </location>
</feature>
<feature type="region of interest" description="Disordered" evidence="9">
    <location>
        <begin position="255"/>
        <end position="303"/>
    </location>
</feature>
<comment type="cofactor">
    <cofactor evidence="8">
        <name>Zn(2+)</name>
        <dbReference type="ChEBI" id="CHEBI:29105"/>
    </cofactor>
</comment>
<comment type="function">
    <text evidence="8">Extracellular zinc metalloprotease.</text>
</comment>
<dbReference type="CDD" id="cd09597">
    <property type="entry name" value="M4_TLP"/>
    <property type="match status" value="1"/>
</dbReference>
<evidence type="ECO:0000259" key="11">
    <source>
        <dbReference type="Pfam" id="PF02868"/>
    </source>
</evidence>
<dbReference type="PANTHER" id="PTHR43579">
    <property type="match status" value="1"/>
</dbReference>
<evidence type="ECO:0000256" key="9">
    <source>
        <dbReference type="SAM" id="MobiDB-lite"/>
    </source>
</evidence>
<dbReference type="InterPro" id="IPR027268">
    <property type="entry name" value="Peptidase_M4/M1_CTD_sf"/>
</dbReference>
<dbReference type="GO" id="GO:0005576">
    <property type="term" value="C:extracellular region"/>
    <property type="evidence" value="ECO:0007669"/>
    <property type="project" value="UniProtKB-SubCell"/>
</dbReference>
<evidence type="ECO:0000256" key="5">
    <source>
        <dbReference type="ARBA" id="ARBA00022833"/>
    </source>
</evidence>
<comment type="caution">
    <text evidence="12">The sequence shown here is derived from an EMBL/GenBank/DDBJ whole genome shotgun (WGS) entry which is preliminary data.</text>
</comment>
<keyword evidence="6 8" id="KW-0482">Metalloprotease</keyword>
<dbReference type="Gene3D" id="3.10.170.10">
    <property type="match status" value="1"/>
</dbReference>
<feature type="domain" description="Peptidase M4 C-terminal" evidence="11">
    <location>
        <begin position="34"/>
        <end position="190"/>
    </location>
</feature>
<evidence type="ECO:0000256" key="2">
    <source>
        <dbReference type="ARBA" id="ARBA00022670"/>
    </source>
</evidence>
<dbReference type="Pfam" id="PF02868">
    <property type="entry name" value="Peptidase_M4_C"/>
    <property type="match status" value="1"/>
</dbReference>
<evidence type="ECO:0000256" key="1">
    <source>
        <dbReference type="ARBA" id="ARBA00009388"/>
    </source>
</evidence>
<dbReference type="EMBL" id="UGJR01000005">
    <property type="protein sequence ID" value="STS99709.1"/>
    <property type="molecule type" value="Genomic_DNA"/>
</dbReference>
<evidence type="ECO:0000313" key="12">
    <source>
        <dbReference type="EMBL" id="STS99709.1"/>
    </source>
</evidence>
<gene>
    <name evidence="12" type="primary">prtS</name>
    <name evidence="12" type="ORF">NCTC11694_06170</name>
</gene>
<keyword evidence="3" id="KW-0479">Metal-binding</keyword>
<dbReference type="GO" id="GO:0004222">
    <property type="term" value="F:metalloendopeptidase activity"/>
    <property type="evidence" value="ECO:0007669"/>
    <property type="project" value="UniProtKB-UniRule"/>
</dbReference>
<protein>
    <recommendedName>
        <fullName evidence="8">Neutral metalloproteinase</fullName>
        <ecNumber evidence="8">3.4.24.-</ecNumber>
    </recommendedName>
</protein>
<dbReference type="AlphaFoldDB" id="A0A7H4MU23"/>
<keyword evidence="8" id="KW-0964">Secreted</keyword>
<evidence type="ECO:0000256" key="8">
    <source>
        <dbReference type="RuleBase" id="RU366073"/>
    </source>
</evidence>
<proteinExistence type="inferred from homology"/>
<dbReference type="SUPFAM" id="SSF55486">
    <property type="entry name" value="Metalloproteases ('zincins'), catalytic domain"/>
    <property type="match status" value="1"/>
</dbReference>
<feature type="active site" evidence="7">
    <location>
        <position position="24"/>
    </location>
</feature>
<dbReference type="PRINTS" id="PR00730">
    <property type="entry name" value="THERMOLYSIN"/>
</dbReference>
<dbReference type="Pfam" id="PF01447">
    <property type="entry name" value="Peptidase_M4"/>
    <property type="match status" value="1"/>
</dbReference>
<dbReference type="GO" id="GO:0046872">
    <property type="term" value="F:metal ion binding"/>
    <property type="evidence" value="ECO:0007669"/>
    <property type="project" value="UniProtKB-UniRule"/>
</dbReference>
<comment type="similarity">
    <text evidence="1 8">Belongs to the peptidase M4 family.</text>
</comment>
<reference evidence="12 13" key="1">
    <citation type="submission" date="2018-06" db="EMBL/GenBank/DDBJ databases">
        <authorList>
            <consortium name="Pathogen Informatics"/>
            <person name="Doyle S."/>
        </authorList>
    </citation>
    <scope>NUCLEOTIDE SEQUENCE [LARGE SCALE GENOMIC DNA]</scope>
    <source>
        <strain evidence="12 13">NCTC11694</strain>
    </source>
</reference>
<dbReference type="InterPro" id="IPR023612">
    <property type="entry name" value="Peptidase_M4"/>
</dbReference>
<keyword evidence="4 8" id="KW-0378">Hydrolase</keyword>
<accession>A0A7H4MU23</accession>
<dbReference type="InterPro" id="IPR049457">
    <property type="entry name" value="Emfourin"/>
</dbReference>
<sequence length="303" mass="32554">MVFGDGDGEIFNRFTIAIDVVAHELSHGVTESEAGLIYFEQSGALNESLSDVFGSLVKQYQRQQTADKADWIIGEGLLAKGIHGKGLRSMSQPGTAYDDPVLGKDPQPAHMKDFVHTQQDNGGVHINSGIPNHAFYLAASALGGFAWEKAGYAWYDAVCDQSLAKDADFSAFARLTIRHGEKRSGKETAEAIYSGLGAGRSGAMKLADLSDDAVIELAREGGVAWIPALSGMRKIVVAKLNEQQKQRIATILQQSLPLGKPPGQPDSPGRGDQRFFSHPDRQRAALPQPDYSHSGGSCARFTG</sequence>
<name>A0A7H4MU23_9ENTR</name>
<evidence type="ECO:0000256" key="4">
    <source>
        <dbReference type="ARBA" id="ARBA00022801"/>
    </source>
</evidence>